<feature type="region of interest" description="Disordered" evidence="1">
    <location>
        <begin position="1"/>
        <end position="27"/>
    </location>
</feature>
<dbReference type="AlphaFoldDB" id="A0A0A9B581"/>
<evidence type="ECO:0000313" key="2">
    <source>
        <dbReference type="EMBL" id="JAD59109.1"/>
    </source>
</evidence>
<dbReference type="EMBL" id="GBRH01238786">
    <property type="protein sequence ID" value="JAD59109.1"/>
    <property type="molecule type" value="Transcribed_RNA"/>
</dbReference>
<feature type="compositionally biased region" description="Basic and acidic residues" evidence="1">
    <location>
        <begin position="17"/>
        <end position="27"/>
    </location>
</feature>
<reference evidence="2" key="2">
    <citation type="journal article" date="2015" name="Data Brief">
        <title>Shoot transcriptome of the giant reed, Arundo donax.</title>
        <authorList>
            <person name="Barrero R.A."/>
            <person name="Guerrero F.D."/>
            <person name="Moolhuijzen P."/>
            <person name="Goolsby J.A."/>
            <person name="Tidwell J."/>
            <person name="Bellgard S.E."/>
            <person name="Bellgard M.I."/>
        </authorList>
    </citation>
    <scope>NUCLEOTIDE SEQUENCE</scope>
    <source>
        <tissue evidence="2">Shoot tissue taken approximately 20 cm above the soil surface</tissue>
    </source>
</reference>
<accession>A0A0A9B581</accession>
<reference evidence="2" key="1">
    <citation type="submission" date="2014-09" db="EMBL/GenBank/DDBJ databases">
        <authorList>
            <person name="Magalhaes I.L.F."/>
            <person name="Oliveira U."/>
            <person name="Santos F.R."/>
            <person name="Vidigal T.H.D.A."/>
            <person name="Brescovit A.D."/>
            <person name="Santos A.J."/>
        </authorList>
    </citation>
    <scope>NUCLEOTIDE SEQUENCE</scope>
    <source>
        <tissue evidence="2">Shoot tissue taken approximately 20 cm above the soil surface</tissue>
    </source>
</reference>
<name>A0A0A9B581_ARUDO</name>
<evidence type="ECO:0000256" key="1">
    <source>
        <dbReference type="SAM" id="MobiDB-lite"/>
    </source>
</evidence>
<sequence length="27" mass="3140">MHSAEYINSKPRPFGQRIERTHPKSTA</sequence>
<proteinExistence type="predicted"/>
<organism evidence="2">
    <name type="scientific">Arundo donax</name>
    <name type="common">Giant reed</name>
    <name type="synonym">Donax arundinaceus</name>
    <dbReference type="NCBI Taxonomy" id="35708"/>
    <lineage>
        <taxon>Eukaryota</taxon>
        <taxon>Viridiplantae</taxon>
        <taxon>Streptophyta</taxon>
        <taxon>Embryophyta</taxon>
        <taxon>Tracheophyta</taxon>
        <taxon>Spermatophyta</taxon>
        <taxon>Magnoliopsida</taxon>
        <taxon>Liliopsida</taxon>
        <taxon>Poales</taxon>
        <taxon>Poaceae</taxon>
        <taxon>PACMAD clade</taxon>
        <taxon>Arundinoideae</taxon>
        <taxon>Arundineae</taxon>
        <taxon>Arundo</taxon>
    </lineage>
</organism>
<protein>
    <submittedName>
        <fullName evidence="2">Uncharacterized protein</fullName>
    </submittedName>
</protein>